<dbReference type="AlphaFoldDB" id="A0A562QJE5"/>
<accession>A0A562QJE5</accession>
<dbReference type="OrthoDB" id="2371262at2"/>
<gene>
    <name evidence="1" type="ORF">IQ10_01589</name>
</gene>
<organism evidence="1 2">
    <name type="scientific">Halalkalibacter nanhaiisediminis</name>
    <dbReference type="NCBI Taxonomy" id="688079"/>
    <lineage>
        <taxon>Bacteria</taxon>
        <taxon>Bacillati</taxon>
        <taxon>Bacillota</taxon>
        <taxon>Bacilli</taxon>
        <taxon>Bacillales</taxon>
        <taxon>Bacillaceae</taxon>
        <taxon>Halalkalibacter</taxon>
    </lineage>
</organism>
<comment type="caution">
    <text evidence="1">The sequence shown here is derived from an EMBL/GenBank/DDBJ whole genome shotgun (WGS) entry which is preliminary data.</text>
</comment>
<protein>
    <submittedName>
        <fullName evidence="1">Tetraprenyl-beta-curcumene synthase</fullName>
    </submittedName>
</protein>
<proteinExistence type="predicted"/>
<dbReference type="Proteomes" id="UP000315711">
    <property type="component" value="Unassembled WGS sequence"/>
</dbReference>
<keyword evidence="2" id="KW-1185">Reference proteome</keyword>
<name>A0A562QJE5_9BACI</name>
<sequence length="351" mass="40889">MNVPTKPIPLLINIYREVIPTVHRYFNQWKEKAKTIPDPELRSQAQDALEKKAFHCEGGGVYGLVARDRFDDLIQFIIAYQITCDYLDNLCDQSPALDPNDFRSLHQALLDALTPGATPKNYYQYRKEQEDGGYLHALVQTCQDILSTFPSFDKVQASMLELSGYYGDLQVHKHVKKEERIPRLEAWFEEHRHKVPEMTWFEFSACTGSTLGIYSLATYATKSDLPEETAAVIKSGYFPWVQGLHLLLDYFIDQEEDIADDELNFLFYYDSEEQMIERFRFFADQAEKSLSKLPDPEFHRMMNRGMIALYIADEKVQKDKEMKKKSKQMIKTGGLSTAIFYLNTWMFRRGK</sequence>
<evidence type="ECO:0000313" key="2">
    <source>
        <dbReference type="Proteomes" id="UP000315711"/>
    </source>
</evidence>
<dbReference type="InterPro" id="IPR019712">
    <property type="entry name" value="YtpB-like"/>
</dbReference>
<evidence type="ECO:0000313" key="1">
    <source>
        <dbReference type="EMBL" id="TWI56898.1"/>
    </source>
</evidence>
<dbReference type="EMBL" id="VLKZ01000004">
    <property type="protein sequence ID" value="TWI56898.1"/>
    <property type="molecule type" value="Genomic_DNA"/>
</dbReference>
<reference evidence="1 2" key="1">
    <citation type="journal article" date="2015" name="Stand. Genomic Sci.">
        <title>Genomic Encyclopedia of Bacterial and Archaeal Type Strains, Phase III: the genomes of soil and plant-associated and newly described type strains.</title>
        <authorList>
            <person name="Whitman W.B."/>
            <person name="Woyke T."/>
            <person name="Klenk H.P."/>
            <person name="Zhou Y."/>
            <person name="Lilburn T.G."/>
            <person name="Beck B.J."/>
            <person name="De Vos P."/>
            <person name="Vandamme P."/>
            <person name="Eisen J.A."/>
            <person name="Garrity G."/>
            <person name="Hugenholtz P."/>
            <person name="Kyrpides N.C."/>
        </authorList>
    </citation>
    <scope>NUCLEOTIDE SEQUENCE [LARGE SCALE GENOMIC DNA]</scope>
    <source>
        <strain evidence="1 2">CGMCC 1.10116</strain>
    </source>
</reference>
<dbReference type="RefSeq" id="WP_144449930.1">
    <property type="nucleotide sequence ID" value="NZ_VLKZ01000004.1"/>
</dbReference>
<dbReference type="Pfam" id="PF10776">
    <property type="entry name" value="DUF2600"/>
    <property type="match status" value="1"/>
</dbReference>